<keyword evidence="1" id="KW-1133">Transmembrane helix</keyword>
<keyword evidence="1" id="KW-0812">Transmembrane</keyword>
<feature type="transmembrane region" description="Helical" evidence="1">
    <location>
        <begin position="6"/>
        <end position="27"/>
    </location>
</feature>
<evidence type="ECO:0000256" key="1">
    <source>
        <dbReference type="SAM" id="Phobius"/>
    </source>
</evidence>
<feature type="transmembrane region" description="Helical" evidence="1">
    <location>
        <begin position="48"/>
        <end position="67"/>
    </location>
</feature>
<keyword evidence="3" id="KW-1185">Reference proteome</keyword>
<feature type="transmembrane region" description="Helical" evidence="1">
    <location>
        <begin position="210"/>
        <end position="229"/>
    </location>
</feature>
<gene>
    <name evidence="2" type="ORF">THRCLA_07518</name>
</gene>
<name>A0A1V9ZD63_9STRA</name>
<dbReference type="EMBL" id="JNBS01002020">
    <property type="protein sequence ID" value="OQR95851.1"/>
    <property type="molecule type" value="Genomic_DNA"/>
</dbReference>
<comment type="caution">
    <text evidence="2">The sequence shown here is derived from an EMBL/GenBank/DDBJ whole genome shotgun (WGS) entry which is preliminary data.</text>
</comment>
<proteinExistence type="predicted"/>
<dbReference type="OrthoDB" id="60887at2759"/>
<protein>
    <recommendedName>
        <fullName evidence="4">RGS domain-containing protein</fullName>
    </recommendedName>
</protein>
<feature type="transmembrane region" description="Helical" evidence="1">
    <location>
        <begin position="168"/>
        <end position="189"/>
    </location>
</feature>
<feature type="transmembrane region" description="Helical" evidence="1">
    <location>
        <begin position="127"/>
        <end position="148"/>
    </location>
</feature>
<dbReference type="AlphaFoldDB" id="A0A1V9ZD63"/>
<evidence type="ECO:0000313" key="2">
    <source>
        <dbReference type="EMBL" id="OQR95851.1"/>
    </source>
</evidence>
<dbReference type="Proteomes" id="UP000243217">
    <property type="component" value="Unassembled WGS sequence"/>
</dbReference>
<sequence length="436" mass="50220">MVTVGSIPMLLELATSIFFPFFIIVYLRNARHACIKYRLPRRTAVPMVLLTFYSICTPVITVFGQSWPGIGSYFLHFILIPFALVLFLVTEAMIVVLFQITELLMLPQTSTPRKVRRLTFYRWMLHPPVQLVLSMIVIMVLISPFLSIDINSLMLPDATAINIPEFEHAVDVLSIEIALLLLIILWLSWYISHVVDNFGLRHSYQQSFRGLLLVLILVALMRLVALYTNSTIPEDLHLPRFFSTLGAQFLVYFHIYLPVRSMQTSGQLITRRPRSSSRVHPNNLEEQKAILEKFLSQDHFFKSFLTFARHEYSIEPLLAFKALLQYNAGDRTVDDAIQLTQLCMVPHCELESEVGKKLWPIYNDKLNASRNSKAYKAPINFFHTFQQALLTWIVKEMLSNYAQHPLGVEYAAFARKEKSMDRLDIVLACVEDVDDS</sequence>
<keyword evidence="1" id="KW-0472">Membrane</keyword>
<evidence type="ECO:0000313" key="3">
    <source>
        <dbReference type="Proteomes" id="UP000243217"/>
    </source>
</evidence>
<accession>A0A1V9ZD63</accession>
<evidence type="ECO:0008006" key="4">
    <source>
        <dbReference type="Google" id="ProtNLM"/>
    </source>
</evidence>
<reference evidence="2 3" key="1">
    <citation type="journal article" date="2014" name="Genome Biol. Evol.">
        <title>The secreted proteins of Achlya hypogyna and Thraustotheca clavata identify the ancestral oomycete secretome and reveal gene acquisitions by horizontal gene transfer.</title>
        <authorList>
            <person name="Misner I."/>
            <person name="Blouin N."/>
            <person name="Leonard G."/>
            <person name="Richards T.A."/>
            <person name="Lane C.E."/>
        </authorList>
    </citation>
    <scope>NUCLEOTIDE SEQUENCE [LARGE SCALE GENOMIC DNA]</scope>
    <source>
        <strain evidence="2 3">ATCC 34112</strain>
    </source>
</reference>
<feature type="transmembrane region" description="Helical" evidence="1">
    <location>
        <begin position="241"/>
        <end position="259"/>
    </location>
</feature>
<feature type="transmembrane region" description="Helical" evidence="1">
    <location>
        <begin position="73"/>
        <end position="106"/>
    </location>
</feature>
<organism evidence="2 3">
    <name type="scientific">Thraustotheca clavata</name>
    <dbReference type="NCBI Taxonomy" id="74557"/>
    <lineage>
        <taxon>Eukaryota</taxon>
        <taxon>Sar</taxon>
        <taxon>Stramenopiles</taxon>
        <taxon>Oomycota</taxon>
        <taxon>Saprolegniomycetes</taxon>
        <taxon>Saprolegniales</taxon>
        <taxon>Achlyaceae</taxon>
        <taxon>Thraustotheca</taxon>
    </lineage>
</organism>